<sequence length="152" mass="16008">MISENSRRQDARGLRKFAYDVGVNVLANLVAAAIIYLLGTAAGVLPSDPRLIGSALFVIFGMAGIGFVVASQVVPRGRIGRRLFDLAQFCVAGFLGVAGLLQSSTFWRWMLLYGAISMLAAAVVTIATGRPPGSLRSPGDGAQETQPSRAEP</sequence>
<evidence type="ECO:0000313" key="4">
    <source>
        <dbReference type="Proteomes" id="UP001596203"/>
    </source>
</evidence>
<feature type="region of interest" description="Disordered" evidence="1">
    <location>
        <begin position="132"/>
        <end position="152"/>
    </location>
</feature>
<accession>A0ABW1K6P3</accession>
<dbReference type="Proteomes" id="UP001596203">
    <property type="component" value="Unassembled WGS sequence"/>
</dbReference>
<name>A0ABW1K6P3_9ACTN</name>
<dbReference type="RefSeq" id="WP_377421342.1">
    <property type="nucleotide sequence ID" value="NZ_JBHSPR010000010.1"/>
</dbReference>
<feature type="transmembrane region" description="Helical" evidence="2">
    <location>
        <begin position="83"/>
        <end position="101"/>
    </location>
</feature>
<evidence type="ECO:0000256" key="2">
    <source>
        <dbReference type="SAM" id="Phobius"/>
    </source>
</evidence>
<reference evidence="4" key="1">
    <citation type="journal article" date="2019" name="Int. J. Syst. Evol. Microbiol.">
        <title>The Global Catalogue of Microorganisms (GCM) 10K type strain sequencing project: providing services to taxonomists for standard genome sequencing and annotation.</title>
        <authorList>
            <consortium name="The Broad Institute Genomics Platform"/>
            <consortium name="The Broad Institute Genome Sequencing Center for Infectious Disease"/>
            <person name="Wu L."/>
            <person name="Ma J."/>
        </authorList>
    </citation>
    <scope>NUCLEOTIDE SEQUENCE [LARGE SCALE GENOMIC DNA]</scope>
    <source>
        <strain evidence="4">ZS-35-S2</strain>
    </source>
</reference>
<feature type="compositionally biased region" description="Polar residues" evidence="1">
    <location>
        <begin position="143"/>
        <end position="152"/>
    </location>
</feature>
<feature type="transmembrane region" description="Helical" evidence="2">
    <location>
        <begin position="21"/>
        <end position="45"/>
    </location>
</feature>
<organism evidence="3 4">
    <name type="scientific">Plantactinospora solaniradicis</name>
    <dbReference type="NCBI Taxonomy" id="1723736"/>
    <lineage>
        <taxon>Bacteria</taxon>
        <taxon>Bacillati</taxon>
        <taxon>Actinomycetota</taxon>
        <taxon>Actinomycetes</taxon>
        <taxon>Micromonosporales</taxon>
        <taxon>Micromonosporaceae</taxon>
        <taxon>Plantactinospora</taxon>
    </lineage>
</organism>
<evidence type="ECO:0000256" key="1">
    <source>
        <dbReference type="SAM" id="MobiDB-lite"/>
    </source>
</evidence>
<keyword evidence="2" id="KW-0812">Transmembrane</keyword>
<gene>
    <name evidence="3" type="ORF">ACFP2T_13565</name>
</gene>
<keyword evidence="2" id="KW-0472">Membrane</keyword>
<dbReference type="EMBL" id="JBHSPR010000010">
    <property type="protein sequence ID" value="MFC6017231.1"/>
    <property type="molecule type" value="Genomic_DNA"/>
</dbReference>
<feature type="transmembrane region" description="Helical" evidence="2">
    <location>
        <begin position="51"/>
        <end position="71"/>
    </location>
</feature>
<feature type="transmembrane region" description="Helical" evidence="2">
    <location>
        <begin position="107"/>
        <end position="127"/>
    </location>
</feature>
<protein>
    <submittedName>
        <fullName evidence="3">Uncharacterized protein</fullName>
    </submittedName>
</protein>
<proteinExistence type="predicted"/>
<comment type="caution">
    <text evidence="3">The sequence shown here is derived from an EMBL/GenBank/DDBJ whole genome shotgun (WGS) entry which is preliminary data.</text>
</comment>
<keyword evidence="2" id="KW-1133">Transmembrane helix</keyword>
<keyword evidence="4" id="KW-1185">Reference proteome</keyword>
<evidence type="ECO:0000313" key="3">
    <source>
        <dbReference type="EMBL" id="MFC6017231.1"/>
    </source>
</evidence>